<dbReference type="AlphaFoldDB" id="A0A6V7XWT0"/>
<accession>A0A6V7XWT0</accession>
<proteinExistence type="predicted"/>
<comment type="caution">
    <text evidence="1">The sequence shown here is derived from an EMBL/GenBank/DDBJ whole genome shotgun (WGS) entry which is preliminary data.</text>
</comment>
<evidence type="ECO:0000313" key="1">
    <source>
        <dbReference type="EMBL" id="CAD2203705.1"/>
    </source>
</evidence>
<gene>
    <name evidence="1" type="ORF">MENT_LOCUS57403</name>
</gene>
<reference evidence="1 2" key="1">
    <citation type="submission" date="2020-08" db="EMBL/GenBank/DDBJ databases">
        <authorList>
            <person name="Koutsovoulos G."/>
            <person name="Danchin GJ E."/>
        </authorList>
    </citation>
    <scope>NUCLEOTIDE SEQUENCE [LARGE SCALE GENOMIC DNA]</scope>
</reference>
<protein>
    <submittedName>
        <fullName evidence="1">Uncharacterized protein</fullName>
    </submittedName>
</protein>
<dbReference type="Proteomes" id="UP000580250">
    <property type="component" value="Unassembled WGS sequence"/>
</dbReference>
<name>A0A6V7XWT0_MELEN</name>
<sequence>MALMPLHVLNRVEIRNSSSNNNFLPIVLFNEYFINPTILSTSPFFQGALSVTKIQLIS</sequence>
<evidence type="ECO:0000313" key="2">
    <source>
        <dbReference type="Proteomes" id="UP000580250"/>
    </source>
</evidence>
<dbReference type="EMBL" id="CAJEWN010002441">
    <property type="protein sequence ID" value="CAD2203705.1"/>
    <property type="molecule type" value="Genomic_DNA"/>
</dbReference>
<organism evidence="1 2">
    <name type="scientific">Meloidogyne enterolobii</name>
    <name type="common">Root-knot nematode worm</name>
    <name type="synonym">Meloidogyne mayaguensis</name>
    <dbReference type="NCBI Taxonomy" id="390850"/>
    <lineage>
        <taxon>Eukaryota</taxon>
        <taxon>Metazoa</taxon>
        <taxon>Ecdysozoa</taxon>
        <taxon>Nematoda</taxon>
        <taxon>Chromadorea</taxon>
        <taxon>Rhabditida</taxon>
        <taxon>Tylenchina</taxon>
        <taxon>Tylenchomorpha</taxon>
        <taxon>Tylenchoidea</taxon>
        <taxon>Meloidogynidae</taxon>
        <taxon>Meloidogyninae</taxon>
        <taxon>Meloidogyne</taxon>
    </lineage>
</organism>